<keyword evidence="4" id="KW-1185">Reference proteome</keyword>
<organism evidence="3 4">
    <name type="scientific">Tigriopus californicus</name>
    <name type="common">Marine copepod</name>
    <dbReference type="NCBI Taxonomy" id="6832"/>
    <lineage>
        <taxon>Eukaryota</taxon>
        <taxon>Metazoa</taxon>
        <taxon>Ecdysozoa</taxon>
        <taxon>Arthropoda</taxon>
        <taxon>Crustacea</taxon>
        <taxon>Multicrustacea</taxon>
        <taxon>Hexanauplia</taxon>
        <taxon>Copepoda</taxon>
        <taxon>Harpacticoida</taxon>
        <taxon>Harpacticidae</taxon>
        <taxon>Tigriopus</taxon>
    </lineage>
</organism>
<dbReference type="Pfam" id="PF03009">
    <property type="entry name" value="GDPD"/>
    <property type="match status" value="2"/>
</dbReference>
<feature type="signal peptide" evidence="1">
    <location>
        <begin position="1"/>
        <end position="20"/>
    </location>
</feature>
<gene>
    <name evidence="3" type="ORF">TCAL_14871</name>
</gene>
<dbReference type="PROSITE" id="PS51704">
    <property type="entry name" value="GP_PDE"/>
    <property type="match status" value="1"/>
</dbReference>
<reference evidence="3 4" key="1">
    <citation type="journal article" date="2018" name="Nat. Ecol. Evol.">
        <title>Genomic signatures of mitonuclear coevolution across populations of Tigriopus californicus.</title>
        <authorList>
            <person name="Barreto F.S."/>
            <person name="Watson E.T."/>
            <person name="Lima T.G."/>
            <person name="Willett C.S."/>
            <person name="Edmands S."/>
            <person name="Li W."/>
            <person name="Burton R.S."/>
        </authorList>
    </citation>
    <scope>NUCLEOTIDE SEQUENCE [LARGE SCALE GENOMIC DNA]</scope>
    <source>
        <strain evidence="3 4">San Diego</strain>
    </source>
</reference>
<dbReference type="Gene3D" id="3.20.20.190">
    <property type="entry name" value="Phosphatidylinositol (PI) phosphodiesterase"/>
    <property type="match status" value="1"/>
</dbReference>
<dbReference type="InterPro" id="IPR030395">
    <property type="entry name" value="GP_PDE_dom"/>
</dbReference>
<dbReference type="GO" id="GO:0008081">
    <property type="term" value="F:phosphoric diester hydrolase activity"/>
    <property type="evidence" value="ECO:0007669"/>
    <property type="project" value="InterPro"/>
</dbReference>
<keyword evidence="1" id="KW-0732">Signal</keyword>
<comment type="caution">
    <text evidence="3">The sequence shown here is derived from an EMBL/GenBank/DDBJ whole genome shotgun (WGS) entry which is preliminary data.</text>
</comment>
<dbReference type="SUPFAM" id="SSF51695">
    <property type="entry name" value="PLC-like phosphodiesterases"/>
    <property type="match status" value="1"/>
</dbReference>
<feature type="chain" id="PRO_5021846722" description="GP-PDE domain-containing protein" evidence="1">
    <location>
        <begin position="21"/>
        <end position="339"/>
    </location>
</feature>
<dbReference type="InterPro" id="IPR017946">
    <property type="entry name" value="PLC-like_Pdiesterase_TIM-brl"/>
</dbReference>
<proteinExistence type="predicted"/>
<evidence type="ECO:0000313" key="4">
    <source>
        <dbReference type="Proteomes" id="UP000318571"/>
    </source>
</evidence>
<feature type="domain" description="GP-PDE" evidence="2">
    <location>
        <begin position="38"/>
        <end position="335"/>
    </location>
</feature>
<protein>
    <recommendedName>
        <fullName evidence="2">GP-PDE domain-containing protein</fullName>
    </recommendedName>
</protein>
<dbReference type="EMBL" id="VCGU01000008">
    <property type="protein sequence ID" value="TRY72321.1"/>
    <property type="molecule type" value="Genomic_DNA"/>
</dbReference>
<evidence type="ECO:0000259" key="2">
    <source>
        <dbReference type="PROSITE" id="PS51704"/>
    </source>
</evidence>
<dbReference type="GO" id="GO:0006629">
    <property type="term" value="P:lipid metabolic process"/>
    <property type="evidence" value="ECO:0007669"/>
    <property type="project" value="InterPro"/>
</dbReference>
<dbReference type="Proteomes" id="UP000318571">
    <property type="component" value="Chromosome 7"/>
</dbReference>
<sequence>MFSPIQTLSLSAILTTMVTAGPRIGAHCPLGGKRWHEFLVIGHAGGDPIQYCENTIESTYSALKHGANVIEIDLIMSQDNQIVLWHDADPRNPLSVARSLGVGVPGKCVPRTSKTPASELLCAEILRDWHQLDRDSGRSVPVVRLDDWLHVFAQDERIHFIWFDIKVEASNFGTFFLALERSLQFHSVPASKILALSLGSSDRAHIARSLMKSILPSVSGSRPSLRSSQVVEDTTSFSPWITGHVSRFNAIPGGVASCGTSVNLGAPPIALNRWDSIQRMTRFNVEQRNKLFHQTGNYIKIFVWTIDSEQELKWLLYSGVDGIITNKPGLLRGLINNKT</sequence>
<evidence type="ECO:0000256" key="1">
    <source>
        <dbReference type="SAM" id="SignalP"/>
    </source>
</evidence>
<dbReference type="AlphaFoldDB" id="A0A553P3R9"/>
<name>A0A553P3R9_TIGCA</name>
<dbReference type="PANTHER" id="PTHR46211">
    <property type="entry name" value="GLYCEROPHOSPHORYL DIESTER PHOSPHODIESTERASE"/>
    <property type="match status" value="1"/>
</dbReference>
<dbReference type="PANTHER" id="PTHR46211:SF14">
    <property type="entry name" value="GLYCEROPHOSPHODIESTER PHOSPHODIESTERASE"/>
    <property type="match status" value="1"/>
</dbReference>
<accession>A0A553P3R9</accession>
<evidence type="ECO:0000313" key="3">
    <source>
        <dbReference type="EMBL" id="TRY72321.1"/>
    </source>
</evidence>